<accession>A0A843XN09</accession>
<gene>
    <name evidence="2" type="ORF">Taro_054101</name>
</gene>
<feature type="region of interest" description="Disordered" evidence="1">
    <location>
        <begin position="63"/>
        <end position="97"/>
    </location>
</feature>
<sequence>MRLDFNKVANKSFGSIVTYINGILTGLQHSISIYLARNVLMNPDVRIRKVNHTTAILRGRREVRQAQPAPVPRRAPPRVTLGPRPKCRQPSGHSPATMSRRRCRCTSVCRCGDVDPKDLGSPHTLLRHLCDHAPRQRLYSTTWMGLYNILKTKWSSPDGGPLLDAKRVASAI</sequence>
<comment type="caution">
    <text evidence="2">The sequence shown here is derived from an EMBL/GenBank/DDBJ whole genome shotgun (WGS) entry which is preliminary data.</text>
</comment>
<name>A0A843XN09_COLES</name>
<keyword evidence="3" id="KW-1185">Reference proteome</keyword>
<evidence type="ECO:0000256" key="1">
    <source>
        <dbReference type="SAM" id="MobiDB-lite"/>
    </source>
</evidence>
<proteinExistence type="predicted"/>
<dbReference type="EMBL" id="NMUH01010565">
    <property type="protein sequence ID" value="MQM21069.1"/>
    <property type="molecule type" value="Genomic_DNA"/>
</dbReference>
<reference evidence="2" key="1">
    <citation type="submission" date="2017-07" db="EMBL/GenBank/DDBJ databases">
        <title>Taro Niue Genome Assembly and Annotation.</title>
        <authorList>
            <person name="Atibalentja N."/>
            <person name="Keating K."/>
            <person name="Fields C.J."/>
        </authorList>
    </citation>
    <scope>NUCLEOTIDE SEQUENCE</scope>
    <source>
        <strain evidence="2">Niue_2</strain>
        <tissue evidence="2">Leaf</tissue>
    </source>
</reference>
<organism evidence="2 3">
    <name type="scientific">Colocasia esculenta</name>
    <name type="common">Wild taro</name>
    <name type="synonym">Arum esculentum</name>
    <dbReference type="NCBI Taxonomy" id="4460"/>
    <lineage>
        <taxon>Eukaryota</taxon>
        <taxon>Viridiplantae</taxon>
        <taxon>Streptophyta</taxon>
        <taxon>Embryophyta</taxon>
        <taxon>Tracheophyta</taxon>
        <taxon>Spermatophyta</taxon>
        <taxon>Magnoliopsida</taxon>
        <taxon>Liliopsida</taxon>
        <taxon>Araceae</taxon>
        <taxon>Aroideae</taxon>
        <taxon>Colocasieae</taxon>
        <taxon>Colocasia</taxon>
    </lineage>
</organism>
<evidence type="ECO:0000313" key="3">
    <source>
        <dbReference type="Proteomes" id="UP000652761"/>
    </source>
</evidence>
<protein>
    <submittedName>
        <fullName evidence="2">Uncharacterized protein</fullName>
    </submittedName>
</protein>
<dbReference type="AlphaFoldDB" id="A0A843XN09"/>
<evidence type="ECO:0000313" key="2">
    <source>
        <dbReference type="EMBL" id="MQM21069.1"/>
    </source>
</evidence>
<dbReference type="Proteomes" id="UP000652761">
    <property type="component" value="Unassembled WGS sequence"/>
</dbReference>